<dbReference type="InterPro" id="IPR007627">
    <property type="entry name" value="RNA_pol_sigma70_r2"/>
</dbReference>
<dbReference type="KEGG" id="rhoz:GXP67_35335"/>
<gene>
    <name evidence="7" type="ORF">GXP67_35335</name>
</gene>
<dbReference type="CDD" id="cd06171">
    <property type="entry name" value="Sigma70_r4"/>
    <property type="match status" value="1"/>
</dbReference>
<dbReference type="InterPro" id="IPR014284">
    <property type="entry name" value="RNA_pol_sigma-70_dom"/>
</dbReference>
<dbReference type="SUPFAM" id="SSF88659">
    <property type="entry name" value="Sigma3 and sigma4 domains of RNA polymerase sigma factors"/>
    <property type="match status" value="1"/>
</dbReference>
<keyword evidence="3" id="KW-0731">Sigma factor</keyword>
<evidence type="ECO:0000256" key="2">
    <source>
        <dbReference type="ARBA" id="ARBA00023015"/>
    </source>
</evidence>
<dbReference type="Gene3D" id="1.10.10.10">
    <property type="entry name" value="Winged helix-like DNA-binding domain superfamily/Winged helix DNA-binding domain"/>
    <property type="match status" value="1"/>
</dbReference>
<dbReference type="PANTHER" id="PTHR43133">
    <property type="entry name" value="RNA POLYMERASE ECF-TYPE SIGMA FACTO"/>
    <property type="match status" value="1"/>
</dbReference>
<dbReference type="Proteomes" id="UP000480178">
    <property type="component" value="Chromosome"/>
</dbReference>
<keyword evidence="4" id="KW-0804">Transcription</keyword>
<dbReference type="NCBIfam" id="TIGR02937">
    <property type="entry name" value="sigma70-ECF"/>
    <property type="match status" value="1"/>
</dbReference>
<proteinExistence type="inferred from homology"/>
<dbReference type="InterPro" id="IPR013325">
    <property type="entry name" value="RNA_pol_sigma_r2"/>
</dbReference>
<evidence type="ECO:0000259" key="6">
    <source>
        <dbReference type="Pfam" id="PF08281"/>
    </source>
</evidence>
<feature type="domain" description="RNA polymerase sigma factor 70 region 4 type 2" evidence="6">
    <location>
        <begin position="116"/>
        <end position="167"/>
    </location>
</feature>
<dbReference type="InterPro" id="IPR039425">
    <property type="entry name" value="RNA_pol_sigma-70-like"/>
</dbReference>
<evidence type="ECO:0000259" key="5">
    <source>
        <dbReference type="Pfam" id="PF04542"/>
    </source>
</evidence>
<dbReference type="Gene3D" id="1.10.1740.10">
    <property type="match status" value="1"/>
</dbReference>
<dbReference type="InterPro" id="IPR036388">
    <property type="entry name" value="WH-like_DNA-bd_sf"/>
</dbReference>
<evidence type="ECO:0000313" key="8">
    <source>
        <dbReference type="Proteomes" id="UP000480178"/>
    </source>
</evidence>
<comment type="similarity">
    <text evidence="1">Belongs to the sigma-70 factor family. ECF subfamily.</text>
</comment>
<evidence type="ECO:0000256" key="1">
    <source>
        <dbReference type="ARBA" id="ARBA00010641"/>
    </source>
</evidence>
<protein>
    <submittedName>
        <fullName evidence="7">Sigma-70 family RNA polymerase sigma factor</fullName>
    </submittedName>
</protein>
<dbReference type="GO" id="GO:0003677">
    <property type="term" value="F:DNA binding"/>
    <property type="evidence" value="ECO:0007669"/>
    <property type="project" value="InterPro"/>
</dbReference>
<dbReference type="Pfam" id="PF04542">
    <property type="entry name" value="Sigma70_r2"/>
    <property type="match status" value="1"/>
</dbReference>
<sequence>MQFSEEELINGCIKGERLKQKMLYDRFAKKMLAICLRYSKAQQEAEDILQESFIKVFDHIKTFRRECPLEQWIKRIVINTALKQNRSKLYMYPALDIEDLDYTVDENLSLSDFHLNELLKMIQQLAPRYQIVFNLYAIEGYQHKEIAEMLGITEGTSKSQFARARVLLQQMILERKKVNYERFQ</sequence>
<accession>A0A6C0GUM6</accession>
<evidence type="ECO:0000313" key="7">
    <source>
        <dbReference type="EMBL" id="QHT71567.1"/>
    </source>
</evidence>
<organism evidence="7 8">
    <name type="scientific">Rhodocytophaga rosea</name>
    <dbReference type="NCBI Taxonomy" id="2704465"/>
    <lineage>
        <taxon>Bacteria</taxon>
        <taxon>Pseudomonadati</taxon>
        <taxon>Bacteroidota</taxon>
        <taxon>Cytophagia</taxon>
        <taxon>Cytophagales</taxon>
        <taxon>Rhodocytophagaceae</taxon>
        <taxon>Rhodocytophaga</taxon>
    </lineage>
</organism>
<keyword evidence="2" id="KW-0805">Transcription regulation</keyword>
<dbReference type="InterPro" id="IPR013324">
    <property type="entry name" value="RNA_pol_sigma_r3/r4-like"/>
</dbReference>
<keyword evidence="8" id="KW-1185">Reference proteome</keyword>
<dbReference type="InterPro" id="IPR013249">
    <property type="entry name" value="RNA_pol_sigma70_r4_t2"/>
</dbReference>
<dbReference type="AlphaFoldDB" id="A0A6C0GUM6"/>
<feature type="domain" description="RNA polymerase sigma-70 region 2" evidence="5">
    <location>
        <begin position="23"/>
        <end position="87"/>
    </location>
</feature>
<name>A0A6C0GUM6_9BACT</name>
<evidence type="ECO:0000256" key="3">
    <source>
        <dbReference type="ARBA" id="ARBA00023082"/>
    </source>
</evidence>
<reference evidence="7 8" key="1">
    <citation type="submission" date="2020-01" db="EMBL/GenBank/DDBJ databases">
        <authorList>
            <person name="Kim M.K."/>
        </authorList>
    </citation>
    <scope>NUCLEOTIDE SEQUENCE [LARGE SCALE GENOMIC DNA]</scope>
    <source>
        <strain evidence="7 8">172606-1</strain>
    </source>
</reference>
<dbReference type="GO" id="GO:0006352">
    <property type="term" value="P:DNA-templated transcription initiation"/>
    <property type="evidence" value="ECO:0007669"/>
    <property type="project" value="InterPro"/>
</dbReference>
<dbReference type="SUPFAM" id="SSF88946">
    <property type="entry name" value="Sigma2 domain of RNA polymerase sigma factors"/>
    <property type="match status" value="1"/>
</dbReference>
<dbReference type="Pfam" id="PF08281">
    <property type="entry name" value="Sigma70_r4_2"/>
    <property type="match status" value="1"/>
</dbReference>
<dbReference type="EMBL" id="CP048222">
    <property type="protein sequence ID" value="QHT71567.1"/>
    <property type="molecule type" value="Genomic_DNA"/>
</dbReference>
<dbReference type="RefSeq" id="WP_162447502.1">
    <property type="nucleotide sequence ID" value="NZ_CP048222.1"/>
</dbReference>
<dbReference type="PANTHER" id="PTHR43133:SF46">
    <property type="entry name" value="RNA POLYMERASE SIGMA-70 FACTOR ECF SUBFAMILY"/>
    <property type="match status" value="1"/>
</dbReference>
<dbReference type="GO" id="GO:0016987">
    <property type="term" value="F:sigma factor activity"/>
    <property type="evidence" value="ECO:0007669"/>
    <property type="project" value="UniProtKB-KW"/>
</dbReference>
<evidence type="ECO:0000256" key="4">
    <source>
        <dbReference type="ARBA" id="ARBA00023163"/>
    </source>
</evidence>